<dbReference type="Pfam" id="PF09481">
    <property type="entry name" value="CRISPR_Cse1"/>
    <property type="match status" value="1"/>
</dbReference>
<dbReference type="OrthoDB" id="3187690at2"/>
<feature type="compositionally biased region" description="Basic and acidic residues" evidence="1">
    <location>
        <begin position="240"/>
        <end position="265"/>
    </location>
</feature>
<evidence type="ECO:0000256" key="1">
    <source>
        <dbReference type="SAM" id="MobiDB-lite"/>
    </source>
</evidence>
<keyword evidence="3" id="KW-1185">Reference proteome</keyword>
<evidence type="ECO:0008006" key="4">
    <source>
        <dbReference type="Google" id="ProtNLM"/>
    </source>
</evidence>
<evidence type="ECO:0000313" key="3">
    <source>
        <dbReference type="Proteomes" id="UP000028939"/>
    </source>
</evidence>
<accession>A0A077HN26</accession>
<feature type="region of interest" description="Disordered" evidence="1">
    <location>
        <begin position="239"/>
        <end position="276"/>
    </location>
</feature>
<dbReference type="STRING" id="401472.CUREI_11220"/>
<name>A0A077HN26_9CORY</name>
<gene>
    <name evidence="2" type="ORF">CUREI_11220</name>
</gene>
<dbReference type="NCBIfam" id="TIGR02547">
    <property type="entry name" value="casA_cse1"/>
    <property type="match status" value="1"/>
</dbReference>
<dbReference type="InterPro" id="IPR013381">
    <property type="entry name" value="CRISPR-assoc_prot_Cse1"/>
</dbReference>
<feature type="compositionally biased region" description="Polar residues" evidence="1">
    <location>
        <begin position="566"/>
        <end position="582"/>
    </location>
</feature>
<dbReference type="CDD" id="cd09729">
    <property type="entry name" value="Cse1_I-E"/>
    <property type="match status" value="1"/>
</dbReference>
<dbReference type="KEGG" id="cuv:CUREI_11220"/>
<dbReference type="AlphaFoldDB" id="A0A077HN26"/>
<feature type="region of interest" description="Disordered" evidence="1">
    <location>
        <begin position="560"/>
        <end position="582"/>
    </location>
</feature>
<dbReference type="Gene3D" id="1.10.132.100">
    <property type="match status" value="1"/>
</dbReference>
<protein>
    <recommendedName>
        <fullName evidence="4">CRISPR-associated protein</fullName>
    </recommendedName>
</protein>
<dbReference type="Proteomes" id="UP000028939">
    <property type="component" value="Chromosome"/>
</dbReference>
<dbReference type="RefSeq" id="WP_038613480.1">
    <property type="nucleotide sequence ID" value="NZ_CP009215.1"/>
</dbReference>
<sequence>MTQHPQTVRSFNLLDEPWIICTTNDGSATLSIRDIFDGNATPVAVLGDSPTQDYAVLRLLLAIFWRAQHQSVTKLLSTKAGRQDFRWEDWFVDKRQALIDDGRDESVLGYLAQYESRFDLLHEETPFMQVAGLHTKKGTMNDVSRIVPDAEHNYFTMRTHDGRSKLSFPEAARWLVHAQAYDYSGIKSGAEGDPRVKGGRGYPIGTGWSGMTGGTVIRGSTLLETLLLNSTPETIYLDNADDHPVWEREPDTPSQRNDRAGKLTKPDAPSPHGPADLATWQSRRIRLFTEGDSVVNVLVGNGDQIPDAGKNIYGDPMTPYRYSPNQSKKGVEAYYPRPYDTTRTMWRSLDALIATSSDPGFGGKNLAPKRPSNLENLSAVADDQGIDEVADLHIVSMEYGPQSSTVSTIVSANMGLPLHLLQDDSLSAAHRQYVRDAAEATKDTAISLGWFAGQLKVAAGGEYVFDADAADRLYTVLEPKFLTWLRNLEASEMGKEATGWQYEIEKQVLHIADEAIRGAGQRALVGRVVDAQDDDPGRIVNAGALYRQLCYRLSKDLPLIKRDKPNNQPRNIRNSAEQGETA</sequence>
<proteinExistence type="predicted"/>
<evidence type="ECO:0000313" key="2">
    <source>
        <dbReference type="EMBL" id="AIL97750.1"/>
    </source>
</evidence>
<dbReference type="EMBL" id="CP009215">
    <property type="protein sequence ID" value="AIL97750.1"/>
    <property type="molecule type" value="Genomic_DNA"/>
</dbReference>
<reference evidence="2 3" key="1">
    <citation type="submission" date="2014-08" db="EMBL/GenBank/DDBJ databases">
        <title>Complete genome sequence of Corynebacterium ureicelerivorans DSM 45051, a lipophilic and urea-splitting isolate from a blood culture of a septicaemia patient.</title>
        <authorList>
            <person name="Tippelt A."/>
            <person name="Albersmeier A."/>
            <person name="Brinkrolf K."/>
            <person name="Ruckert C."/>
            <person name="Tauch A."/>
        </authorList>
    </citation>
    <scope>NUCLEOTIDE SEQUENCE [LARGE SCALE GENOMIC DNA]</scope>
    <source>
        <strain evidence="2 3">IMMIB RIV-2301</strain>
    </source>
</reference>
<organism evidence="2 3">
    <name type="scientific">Corynebacterium ureicelerivorans</name>
    <dbReference type="NCBI Taxonomy" id="401472"/>
    <lineage>
        <taxon>Bacteria</taxon>
        <taxon>Bacillati</taxon>
        <taxon>Actinomycetota</taxon>
        <taxon>Actinomycetes</taxon>
        <taxon>Mycobacteriales</taxon>
        <taxon>Corynebacteriaceae</taxon>
        <taxon>Corynebacterium</taxon>
    </lineage>
</organism>
<dbReference type="HOGENOM" id="CLU_034285_0_0_11"/>